<keyword evidence="2 7" id="KW-0813">Transport</keyword>
<dbReference type="SUPFAM" id="SSF56935">
    <property type="entry name" value="Porins"/>
    <property type="match status" value="1"/>
</dbReference>
<dbReference type="Gene3D" id="2.60.40.1120">
    <property type="entry name" value="Carboxypeptidase-like, regulatory domain"/>
    <property type="match status" value="1"/>
</dbReference>
<keyword evidence="6 7" id="KW-0998">Cell outer membrane</keyword>
<evidence type="ECO:0000256" key="6">
    <source>
        <dbReference type="ARBA" id="ARBA00023237"/>
    </source>
</evidence>
<evidence type="ECO:0000256" key="2">
    <source>
        <dbReference type="ARBA" id="ARBA00022448"/>
    </source>
</evidence>
<evidence type="ECO:0000256" key="4">
    <source>
        <dbReference type="ARBA" id="ARBA00022692"/>
    </source>
</evidence>
<evidence type="ECO:0000256" key="5">
    <source>
        <dbReference type="ARBA" id="ARBA00023136"/>
    </source>
</evidence>
<keyword evidence="3 7" id="KW-1134">Transmembrane beta strand</keyword>
<dbReference type="Gene3D" id="2.40.170.20">
    <property type="entry name" value="TonB-dependent receptor, beta-barrel domain"/>
    <property type="match status" value="1"/>
</dbReference>
<evidence type="ECO:0000313" key="10">
    <source>
        <dbReference type="EMBL" id="MBM6758215.1"/>
    </source>
</evidence>
<dbReference type="Pfam" id="PF07715">
    <property type="entry name" value="Plug"/>
    <property type="match status" value="1"/>
</dbReference>
<dbReference type="PROSITE" id="PS52016">
    <property type="entry name" value="TONB_DEPENDENT_REC_3"/>
    <property type="match status" value="1"/>
</dbReference>
<comment type="caution">
    <text evidence="10">The sequence shown here is derived from an EMBL/GenBank/DDBJ whole genome shotgun (WGS) entry which is preliminary data.</text>
</comment>
<dbReference type="NCBIfam" id="TIGR04057">
    <property type="entry name" value="SusC_RagA_signa"/>
    <property type="match status" value="1"/>
</dbReference>
<evidence type="ECO:0000256" key="7">
    <source>
        <dbReference type="PROSITE-ProRule" id="PRU01360"/>
    </source>
</evidence>
<name>A0ABS2EU61_9BACE</name>
<evidence type="ECO:0000256" key="3">
    <source>
        <dbReference type="ARBA" id="ARBA00022452"/>
    </source>
</evidence>
<keyword evidence="4 7" id="KW-0812">Transmembrane</keyword>
<feature type="chain" id="PRO_5045244760" evidence="8">
    <location>
        <begin position="27"/>
        <end position="1003"/>
    </location>
</feature>
<dbReference type="InterPro" id="IPR036942">
    <property type="entry name" value="Beta-barrel_TonB_sf"/>
</dbReference>
<dbReference type="InterPro" id="IPR012910">
    <property type="entry name" value="Plug_dom"/>
</dbReference>
<sequence length="1003" mass="110571">MKRRKLNVSKMLALGLLIAYSTHIEANISNEPTGIQQNNTYKVSGIITDTNGEPVIGASIVEKGTSNGTITDLDGKFVLEVSAGATLNISYIGYKSQEVKIDRNGLSLKLTLKEDTETLNEVVVVGYGTVRKADLAGSVAVMDNKSFKDQPVTRISEALQGRVSGVQVENSGVPGGDIRIRVRGANSVNLSNEPLYVVDGIVREGGLSGLNTDDIKSIQVLKDASSTAIYGSRGANGVVLVTTKTGVAGQTQITFDASVGVSNVYKHYDMLSPYEYADAYNFWYPGNGYSDSELEALRTGKKGINWQDEMFRSGLVQNYKLALSGGSEKTQYYVSANYVNEQGVLRYSDNERYSARVNLNSEVTKWLTVTTDIQFTHGVRNGNTYIASKGNPIFNSLNYDPTMDMFTEDGKYNVGKNTTGGNPLAAIEATDNELRTYAATGNLSLRFKIIDGLTFTTTNAFDYQDNKSYSFSSAKAGPTAISSMGNSDAFRMMLQSTNNFTYMKKFGKHNLTATAVWEATSTEYRNMNIGGNNLSTEAVGWWNVNMAGTKTLGNSYSRETLLSGVGRVIYNYNDRYTLTATFRADGSSKFSKNKWGYFPSIAAAWDISNEPFLEDFHAIQNMKLRASYGIIGNQGISSYSTLGLLGQAYTNYGTSSQLYYGYWPTSLPTPDVTWEKTKQFDLGLEFAVWNQRLSFSFDYFYKRTVDCLMQEPIPGYNGGGNYLANVGRIENKGIDFSINARLIQTKDWQWNSTLTGTYLKNEVKSLGTNEYIYGKTPADKMADESTIVMPGYSIGSFYGYIWEGISEDGKNVYADLNNNGSIDAGDRTVIGNANPDFTFGWNNTVNYKNWDLSMFLTGAFGMDRMNLVRYAMSTSISDASFINTKEAYEYNWDVNPENAKFASLLNGGTNYANSTQWVENASYVRLANLSIGYTFPKSKTKFADIRLSVSCQNLFTITKYKGMDPTASAFTDDSSKSVDVSSGVDIGGYPTPRTFTFGVKMNF</sequence>
<dbReference type="RefSeq" id="WP_204475439.1">
    <property type="nucleotide sequence ID" value="NZ_JACJJW010000011.1"/>
</dbReference>
<feature type="signal peptide" evidence="8">
    <location>
        <begin position="1"/>
        <end position="26"/>
    </location>
</feature>
<dbReference type="InterPro" id="IPR023997">
    <property type="entry name" value="TonB-dep_OMP_SusC/RagA_CS"/>
</dbReference>
<dbReference type="SUPFAM" id="SSF49464">
    <property type="entry name" value="Carboxypeptidase regulatory domain-like"/>
    <property type="match status" value="1"/>
</dbReference>
<dbReference type="Proteomes" id="UP000703295">
    <property type="component" value="Unassembled WGS sequence"/>
</dbReference>
<keyword evidence="10" id="KW-0675">Receptor</keyword>
<evidence type="ECO:0000259" key="9">
    <source>
        <dbReference type="Pfam" id="PF07715"/>
    </source>
</evidence>
<dbReference type="Pfam" id="PF13715">
    <property type="entry name" value="CarbopepD_reg_2"/>
    <property type="match status" value="1"/>
</dbReference>
<organism evidence="10 11">
    <name type="scientific">Bacteroides mediterraneensis</name>
    <dbReference type="NCBI Taxonomy" id="1841856"/>
    <lineage>
        <taxon>Bacteria</taxon>
        <taxon>Pseudomonadati</taxon>
        <taxon>Bacteroidota</taxon>
        <taxon>Bacteroidia</taxon>
        <taxon>Bacteroidales</taxon>
        <taxon>Bacteroidaceae</taxon>
        <taxon>Bacteroides</taxon>
    </lineage>
</organism>
<proteinExistence type="inferred from homology"/>
<keyword evidence="11" id="KW-1185">Reference proteome</keyword>
<comment type="similarity">
    <text evidence="7">Belongs to the TonB-dependent receptor family.</text>
</comment>
<accession>A0ABS2EU61</accession>
<evidence type="ECO:0000313" key="11">
    <source>
        <dbReference type="Proteomes" id="UP000703295"/>
    </source>
</evidence>
<feature type="domain" description="TonB-dependent receptor plug" evidence="9">
    <location>
        <begin position="132"/>
        <end position="238"/>
    </location>
</feature>
<gene>
    <name evidence="10" type="ORF">H6A31_05895</name>
</gene>
<keyword evidence="5 7" id="KW-0472">Membrane</keyword>
<reference evidence="10 11" key="1">
    <citation type="journal article" date="2021" name="Sci. Rep.">
        <title>The distribution of antibiotic resistance genes in chicken gut microbiota commensals.</title>
        <authorList>
            <person name="Juricova H."/>
            <person name="Matiasovicova J."/>
            <person name="Kubasova T."/>
            <person name="Cejkova D."/>
            <person name="Rychlik I."/>
        </authorList>
    </citation>
    <scope>NUCLEOTIDE SEQUENCE [LARGE SCALE GENOMIC DNA]</scope>
    <source>
        <strain evidence="10 11">An801</strain>
    </source>
</reference>
<keyword evidence="8" id="KW-0732">Signal</keyword>
<protein>
    <submittedName>
        <fullName evidence="10">TonB-dependent receptor</fullName>
    </submittedName>
</protein>
<evidence type="ECO:0000256" key="8">
    <source>
        <dbReference type="SAM" id="SignalP"/>
    </source>
</evidence>
<dbReference type="EMBL" id="JACJJW010000011">
    <property type="protein sequence ID" value="MBM6758215.1"/>
    <property type="molecule type" value="Genomic_DNA"/>
</dbReference>
<dbReference type="InterPro" id="IPR008969">
    <property type="entry name" value="CarboxyPept-like_regulatory"/>
</dbReference>
<dbReference type="NCBIfam" id="TIGR04056">
    <property type="entry name" value="OMP_RagA_SusC"/>
    <property type="match status" value="1"/>
</dbReference>
<evidence type="ECO:0000256" key="1">
    <source>
        <dbReference type="ARBA" id="ARBA00004571"/>
    </source>
</evidence>
<dbReference type="InterPro" id="IPR023996">
    <property type="entry name" value="TonB-dep_OMP_SusC/RagA"/>
</dbReference>
<dbReference type="InterPro" id="IPR037066">
    <property type="entry name" value="Plug_dom_sf"/>
</dbReference>
<comment type="subcellular location">
    <subcellularLocation>
        <location evidence="1 7">Cell outer membrane</location>
        <topology evidence="1 7">Multi-pass membrane protein</topology>
    </subcellularLocation>
</comment>
<dbReference type="InterPro" id="IPR039426">
    <property type="entry name" value="TonB-dep_rcpt-like"/>
</dbReference>
<dbReference type="Gene3D" id="2.170.130.10">
    <property type="entry name" value="TonB-dependent receptor, plug domain"/>
    <property type="match status" value="1"/>
</dbReference>